<gene>
    <name evidence="1" type="ORF">LX13_003652</name>
</gene>
<keyword evidence="2" id="KW-1185">Reference proteome</keyword>
<dbReference type="SUPFAM" id="SSF51161">
    <property type="entry name" value="Trimeric LpxA-like enzymes"/>
    <property type="match status" value="1"/>
</dbReference>
<evidence type="ECO:0000313" key="2">
    <source>
        <dbReference type="Proteomes" id="UP001206895"/>
    </source>
</evidence>
<organism evidence="1 2">
    <name type="scientific">Williamsia maris</name>
    <dbReference type="NCBI Taxonomy" id="72806"/>
    <lineage>
        <taxon>Bacteria</taxon>
        <taxon>Bacillati</taxon>
        <taxon>Actinomycetota</taxon>
        <taxon>Actinomycetes</taxon>
        <taxon>Mycobacteriales</taxon>
        <taxon>Nocardiaceae</taxon>
        <taxon>Williamsia</taxon>
    </lineage>
</organism>
<accession>A0ABT1HIS0</accession>
<dbReference type="PANTHER" id="PTHR42811">
    <property type="entry name" value="SERINE ACETYLTRANSFERASE"/>
    <property type="match status" value="1"/>
</dbReference>
<comment type="caution">
    <text evidence="1">The sequence shown here is derived from an EMBL/GenBank/DDBJ whole genome shotgun (WGS) entry which is preliminary data.</text>
</comment>
<dbReference type="InterPro" id="IPR011004">
    <property type="entry name" value="Trimer_LpxA-like_sf"/>
</dbReference>
<evidence type="ECO:0000313" key="1">
    <source>
        <dbReference type="EMBL" id="MCP2177824.1"/>
    </source>
</evidence>
<dbReference type="Proteomes" id="UP001206895">
    <property type="component" value="Unassembled WGS sequence"/>
</dbReference>
<dbReference type="InterPro" id="IPR001451">
    <property type="entry name" value="Hexapep"/>
</dbReference>
<name>A0ABT1HIS0_9NOCA</name>
<protein>
    <submittedName>
        <fullName evidence="1">Serine O-acetyltransferase</fullName>
    </submittedName>
</protein>
<dbReference type="Gene3D" id="2.160.10.10">
    <property type="entry name" value="Hexapeptide repeat proteins"/>
    <property type="match status" value="1"/>
</dbReference>
<reference evidence="1 2" key="1">
    <citation type="submission" date="2022-06" db="EMBL/GenBank/DDBJ databases">
        <title>Genomic Encyclopedia of Archaeal and Bacterial Type Strains, Phase II (KMG-II): from individual species to whole genera.</title>
        <authorList>
            <person name="Goeker M."/>
        </authorList>
    </citation>
    <scope>NUCLEOTIDE SEQUENCE [LARGE SCALE GENOMIC DNA]</scope>
    <source>
        <strain evidence="1 2">DSM 44693</strain>
    </source>
</reference>
<proteinExistence type="predicted"/>
<dbReference type="EMBL" id="JAMTCJ010000003">
    <property type="protein sequence ID" value="MCP2177824.1"/>
    <property type="molecule type" value="Genomic_DNA"/>
</dbReference>
<dbReference type="Pfam" id="PF00132">
    <property type="entry name" value="Hexapep"/>
    <property type="match status" value="1"/>
</dbReference>
<sequence length="215" mass="22757">MAHSPIPRALLNVARLWSAPLWWAVQRSGNRADIAADIARWVDCIGNENLVPLSERERFAYLAGALPEFRTVVHIRTTDLSPAIRLPLRRVYRGLPGLVIEAETIGPGLFVHHGVGTIVVARSIGANFWVNQHVSLGYSRRGVPEVGDNVTVAAGAIVVGPISLGDGCTVGGNAVITRDVAAGTTMVAAPAVELTRESLSDRARTPPGPAGLLGQ</sequence>